<evidence type="ECO:0000256" key="1">
    <source>
        <dbReference type="SAM" id="SignalP"/>
    </source>
</evidence>
<dbReference type="InterPro" id="IPR013740">
    <property type="entry name" value="Redoxin"/>
</dbReference>
<dbReference type="PANTHER" id="PTHR43640">
    <property type="entry name" value="OS07G0260300 PROTEIN"/>
    <property type="match status" value="1"/>
</dbReference>
<proteinExistence type="predicted"/>
<dbReference type="CDD" id="cd02969">
    <property type="entry name" value="PRX_like1"/>
    <property type="match status" value="1"/>
</dbReference>
<dbReference type="InterPro" id="IPR047262">
    <property type="entry name" value="PRX-like1"/>
</dbReference>
<organism evidence="3 4">
    <name type="scientific">Emticicia agri</name>
    <dbReference type="NCBI Taxonomy" id="2492393"/>
    <lineage>
        <taxon>Bacteria</taxon>
        <taxon>Pseudomonadati</taxon>
        <taxon>Bacteroidota</taxon>
        <taxon>Cytophagia</taxon>
        <taxon>Cytophagales</taxon>
        <taxon>Leadbetterellaceae</taxon>
        <taxon>Emticicia</taxon>
    </lineage>
</organism>
<evidence type="ECO:0000313" key="3">
    <source>
        <dbReference type="EMBL" id="RYU95350.1"/>
    </source>
</evidence>
<dbReference type="InterPro" id="IPR000866">
    <property type="entry name" value="AhpC/TSA"/>
</dbReference>
<dbReference type="GO" id="GO:0016491">
    <property type="term" value="F:oxidoreductase activity"/>
    <property type="evidence" value="ECO:0007669"/>
    <property type="project" value="InterPro"/>
</dbReference>
<dbReference type="Pfam" id="PF08534">
    <property type="entry name" value="Redoxin"/>
    <property type="match status" value="1"/>
</dbReference>
<feature type="chain" id="PRO_5020361900" evidence="1">
    <location>
        <begin position="19"/>
        <end position="381"/>
    </location>
</feature>
<accession>A0A4V1ZD92</accession>
<comment type="caution">
    <text evidence="3">The sequence shown here is derived from an EMBL/GenBank/DDBJ whole genome shotgun (WGS) entry which is preliminary data.</text>
</comment>
<dbReference type="InterPro" id="IPR036249">
    <property type="entry name" value="Thioredoxin-like_sf"/>
</dbReference>
<dbReference type="RefSeq" id="WP_130021184.1">
    <property type="nucleotide sequence ID" value="NZ_SEWF01000015.1"/>
</dbReference>
<protein>
    <submittedName>
        <fullName evidence="3">Redoxin domain-containing protein</fullName>
    </submittedName>
</protein>
<dbReference type="SUPFAM" id="SSF52833">
    <property type="entry name" value="Thioredoxin-like"/>
    <property type="match status" value="2"/>
</dbReference>
<gene>
    <name evidence="3" type="ORF">EWM59_11820</name>
</gene>
<dbReference type="Pfam" id="PF00578">
    <property type="entry name" value="AhpC-TSA"/>
    <property type="match status" value="1"/>
</dbReference>
<name>A0A4V1ZD92_9BACT</name>
<dbReference type="CDD" id="cd02966">
    <property type="entry name" value="TlpA_like_family"/>
    <property type="match status" value="1"/>
</dbReference>
<dbReference type="Proteomes" id="UP000293162">
    <property type="component" value="Unassembled WGS sequence"/>
</dbReference>
<dbReference type="GO" id="GO:0016209">
    <property type="term" value="F:antioxidant activity"/>
    <property type="evidence" value="ECO:0007669"/>
    <property type="project" value="InterPro"/>
</dbReference>
<dbReference type="OrthoDB" id="9809746at2"/>
<dbReference type="InterPro" id="IPR013766">
    <property type="entry name" value="Thioredoxin_domain"/>
</dbReference>
<feature type="signal peptide" evidence="1">
    <location>
        <begin position="1"/>
        <end position="18"/>
    </location>
</feature>
<dbReference type="EMBL" id="SEWF01000015">
    <property type="protein sequence ID" value="RYU95350.1"/>
    <property type="molecule type" value="Genomic_DNA"/>
</dbReference>
<dbReference type="PROSITE" id="PS51352">
    <property type="entry name" value="THIOREDOXIN_2"/>
    <property type="match status" value="2"/>
</dbReference>
<dbReference type="Gene3D" id="3.40.30.10">
    <property type="entry name" value="Glutaredoxin"/>
    <property type="match status" value="2"/>
</dbReference>
<reference evidence="3 4" key="1">
    <citation type="submission" date="2019-02" db="EMBL/GenBank/DDBJ databases">
        <title>Bacterial novel species Emticicia sp. 17J42-9 isolated from soil.</title>
        <authorList>
            <person name="Jung H.-Y."/>
        </authorList>
    </citation>
    <scope>NUCLEOTIDE SEQUENCE [LARGE SCALE GENOMIC DNA]</scope>
    <source>
        <strain evidence="3 4">17J42-9</strain>
    </source>
</reference>
<dbReference type="AlphaFoldDB" id="A0A4V1ZD92"/>
<keyword evidence="4" id="KW-1185">Reference proteome</keyword>
<dbReference type="PANTHER" id="PTHR43640:SF1">
    <property type="entry name" value="THIOREDOXIN-DEPENDENT PEROXIREDOXIN"/>
    <property type="match status" value="1"/>
</dbReference>
<evidence type="ECO:0000313" key="4">
    <source>
        <dbReference type="Proteomes" id="UP000293162"/>
    </source>
</evidence>
<evidence type="ECO:0000259" key="2">
    <source>
        <dbReference type="PROSITE" id="PS51352"/>
    </source>
</evidence>
<feature type="domain" description="Thioredoxin" evidence="2">
    <location>
        <begin position="37"/>
        <end position="200"/>
    </location>
</feature>
<feature type="domain" description="Thioredoxin" evidence="2">
    <location>
        <begin position="215"/>
        <end position="376"/>
    </location>
</feature>
<keyword evidence="1" id="KW-0732">Signal</keyword>
<sequence>MKPFIAILLLFYSCLSWAQPKFVPNPQAVPRQPTPTLAIGAKAPDFRLPASDGKYYSLKDFASAKVLVIIFTCTHCPTAQAYEDRIKAIVTDYKSKGVSVIAISPNSPISVLLEELGYTDLNDDYENMAIRAKDKGYNFPYLYDGDTEATSIKYGPVATPHAFVFDSQRLLKYNGRLDGIEKPGQANAEDLRAAIDATLAGKEVATPVTKTFGCSVKWAWNTEYKAKNEKNWESRPVNLEELDTEGVKKLVSNDSDKLRLINVWATWCGPCILEYPDFLELQRMYGARDFEFVSLTADKMDKKDKALKFLQSKHSGVKNYIFKEDDTYKLIEAIDPKWNGALPYTLLIEPGGKVIYSLQGSIESLKLKKLIVEHPKIGRYF</sequence>